<keyword evidence="2" id="KW-1185">Reference proteome</keyword>
<protein>
    <submittedName>
        <fullName evidence="1">Uncharacterized protein</fullName>
    </submittedName>
</protein>
<reference evidence="1 2" key="1">
    <citation type="journal article" date="2019" name="Int. J. Syst. Evol. Microbiol.">
        <title>Bifidobacterium jacchi sp. nov., isolated from the faeces of a baby common marmoset (Callithrix jacchus).</title>
        <authorList>
            <person name="Modesto M."/>
            <person name="Watanabe K."/>
            <person name="Arita M."/>
            <person name="Satti M."/>
            <person name="Oki K."/>
            <person name="Sciavilla P."/>
            <person name="Patavino C."/>
            <person name="Camma C."/>
            <person name="Michelini S."/>
            <person name="Sgorbati B."/>
            <person name="Mattarelli P."/>
        </authorList>
    </citation>
    <scope>NUCLEOTIDE SEQUENCE [LARGE SCALE GENOMIC DNA]</scope>
    <source>
        <strain evidence="1 2">MRM 9.3</strain>
    </source>
</reference>
<accession>A0A5N5RDI7</accession>
<name>A0A5N5RDI7_9BIFI</name>
<dbReference type="AlphaFoldDB" id="A0A5N5RDI7"/>
<gene>
    <name evidence="1" type="ORF">EHS19_09450</name>
</gene>
<dbReference type="OrthoDB" id="2065409at2"/>
<comment type="caution">
    <text evidence="1">The sequence shown here is derived from an EMBL/GenBank/DDBJ whole genome shotgun (WGS) entry which is preliminary data.</text>
</comment>
<sequence length="59" mass="6327">MVRRIKAKLVPGLRGQGPSHNAIVMGYGMSKRSVIDVFDAEPVPADFSGGCNTCVFCRS</sequence>
<dbReference type="EMBL" id="RQSP01000050">
    <property type="protein sequence ID" value="KAB5605339.1"/>
    <property type="molecule type" value="Genomic_DNA"/>
</dbReference>
<organism evidence="1 2">
    <name type="scientific">Bifidobacterium jacchi</name>
    <dbReference type="NCBI Taxonomy" id="2490545"/>
    <lineage>
        <taxon>Bacteria</taxon>
        <taxon>Bacillati</taxon>
        <taxon>Actinomycetota</taxon>
        <taxon>Actinomycetes</taxon>
        <taxon>Bifidobacteriales</taxon>
        <taxon>Bifidobacteriaceae</taxon>
        <taxon>Bifidobacterium</taxon>
    </lineage>
</organism>
<evidence type="ECO:0000313" key="2">
    <source>
        <dbReference type="Proteomes" id="UP000326336"/>
    </source>
</evidence>
<dbReference type="Proteomes" id="UP000326336">
    <property type="component" value="Unassembled WGS sequence"/>
</dbReference>
<proteinExistence type="predicted"/>
<evidence type="ECO:0000313" key="1">
    <source>
        <dbReference type="EMBL" id="KAB5605339.1"/>
    </source>
</evidence>